<comment type="similarity">
    <text evidence="1 7">Belongs to the 5-formyltetrahydrofolate cyclo-ligase family.</text>
</comment>
<keyword evidence="3 6" id="KW-0067">ATP-binding</keyword>
<accession>A0A0B1TUP9</accession>
<reference evidence="8 9" key="1">
    <citation type="submission" date="2014-03" db="EMBL/GenBank/DDBJ databases">
        <title>Draft genome of the hookworm Oesophagostomum dentatum.</title>
        <authorList>
            <person name="Mitreva M."/>
        </authorList>
    </citation>
    <scope>NUCLEOTIDE SEQUENCE [LARGE SCALE GENOMIC DNA]</scope>
    <source>
        <strain evidence="8 9">OD-Hann</strain>
    </source>
</reference>
<evidence type="ECO:0000256" key="2">
    <source>
        <dbReference type="ARBA" id="ARBA00022741"/>
    </source>
</evidence>
<keyword evidence="9" id="KW-1185">Reference proteome</keyword>
<dbReference type="GO" id="GO:0046872">
    <property type="term" value="F:metal ion binding"/>
    <property type="evidence" value="ECO:0007669"/>
    <property type="project" value="UniProtKB-KW"/>
</dbReference>
<feature type="binding site" evidence="6">
    <location>
        <begin position="152"/>
        <end position="160"/>
    </location>
    <ligand>
        <name>ATP</name>
        <dbReference type="ChEBI" id="CHEBI:30616"/>
    </ligand>
</feature>
<dbReference type="GO" id="GO:0035999">
    <property type="term" value="P:tetrahydrofolate interconversion"/>
    <property type="evidence" value="ECO:0007669"/>
    <property type="project" value="TreeGrafter"/>
</dbReference>
<dbReference type="OrthoDB" id="2015992at2759"/>
<keyword evidence="7" id="KW-0460">Magnesium</keyword>
<evidence type="ECO:0000256" key="1">
    <source>
        <dbReference type="ARBA" id="ARBA00010638"/>
    </source>
</evidence>
<evidence type="ECO:0000256" key="7">
    <source>
        <dbReference type="RuleBase" id="RU361279"/>
    </source>
</evidence>
<feature type="binding site" evidence="6">
    <location>
        <begin position="17"/>
        <end position="21"/>
    </location>
    <ligand>
        <name>ATP</name>
        <dbReference type="ChEBI" id="CHEBI:30616"/>
    </ligand>
</feature>
<dbReference type="EMBL" id="KN549213">
    <property type="protein sequence ID" value="KHJ99582.1"/>
    <property type="molecule type" value="Genomic_DNA"/>
</dbReference>
<keyword evidence="2 6" id="KW-0547">Nucleotide-binding</keyword>
<evidence type="ECO:0000256" key="4">
    <source>
        <dbReference type="ARBA" id="ARBA00036539"/>
    </source>
</evidence>
<keyword evidence="7" id="KW-0479">Metal-binding</keyword>
<comment type="catalytic activity">
    <reaction evidence="4 7">
        <text>(6S)-5-formyl-5,6,7,8-tetrahydrofolate + ATP = (6R)-5,10-methenyltetrahydrofolate + ADP + phosphate</text>
        <dbReference type="Rhea" id="RHEA:10488"/>
        <dbReference type="ChEBI" id="CHEBI:30616"/>
        <dbReference type="ChEBI" id="CHEBI:43474"/>
        <dbReference type="ChEBI" id="CHEBI:57455"/>
        <dbReference type="ChEBI" id="CHEBI:57457"/>
        <dbReference type="ChEBI" id="CHEBI:456216"/>
        <dbReference type="EC" id="6.3.3.2"/>
    </reaction>
</comment>
<organism evidence="8 9">
    <name type="scientific">Oesophagostomum dentatum</name>
    <name type="common">Nodular worm</name>
    <dbReference type="NCBI Taxonomy" id="61180"/>
    <lineage>
        <taxon>Eukaryota</taxon>
        <taxon>Metazoa</taxon>
        <taxon>Ecdysozoa</taxon>
        <taxon>Nematoda</taxon>
        <taxon>Chromadorea</taxon>
        <taxon>Rhabditida</taxon>
        <taxon>Rhabditina</taxon>
        <taxon>Rhabditomorpha</taxon>
        <taxon>Strongyloidea</taxon>
        <taxon>Strongylidae</taxon>
        <taxon>Oesophagostomum</taxon>
    </lineage>
</organism>
<dbReference type="Proteomes" id="UP000053660">
    <property type="component" value="Unassembled WGS sequence"/>
</dbReference>
<name>A0A0B1TUP9_OESDE</name>
<dbReference type="GO" id="GO:0005524">
    <property type="term" value="F:ATP binding"/>
    <property type="evidence" value="ECO:0007669"/>
    <property type="project" value="UniProtKB-KW"/>
</dbReference>
<evidence type="ECO:0000256" key="6">
    <source>
        <dbReference type="PIRSR" id="PIRSR006806-1"/>
    </source>
</evidence>
<dbReference type="GO" id="GO:0005739">
    <property type="term" value="C:mitochondrion"/>
    <property type="evidence" value="ECO:0007669"/>
    <property type="project" value="TreeGrafter"/>
</dbReference>
<dbReference type="Pfam" id="PF01812">
    <property type="entry name" value="5-FTHF_cyc-lig"/>
    <property type="match status" value="1"/>
</dbReference>
<dbReference type="AlphaFoldDB" id="A0A0B1TUP9"/>
<dbReference type="InterPro" id="IPR002698">
    <property type="entry name" value="FTHF_cligase"/>
</dbReference>
<dbReference type="GO" id="GO:0009396">
    <property type="term" value="P:folic acid-containing compound biosynthetic process"/>
    <property type="evidence" value="ECO:0007669"/>
    <property type="project" value="TreeGrafter"/>
</dbReference>
<dbReference type="PANTHER" id="PTHR23407">
    <property type="entry name" value="ATPASE INHIBITOR/5-FORMYLTETRAHYDROFOLATE CYCLO-LIGASE"/>
    <property type="match status" value="1"/>
</dbReference>
<dbReference type="PIRSF" id="PIRSF006806">
    <property type="entry name" value="FTHF_cligase"/>
    <property type="match status" value="1"/>
</dbReference>
<gene>
    <name evidence="8" type="ORF">OESDEN_00416</name>
</gene>
<dbReference type="InterPro" id="IPR037171">
    <property type="entry name" value="NagB/RpiA_transferase-like"/>
</dbReference>
<dbReference type="Gene3D" id="3.40.50.10420">
    <property type="entry name" value="NagB/RpiA/CoA transferase-like"/>
    <property type="match status" value="1"/>
</dbReference>
<evidence type="ECO:0000313" key="8">
    <source>
        <dbReference type="EMBL" id="KHJ99582.1"/>
    </source>
</evidence>
<comment type="cofactor">
    <cofactor evidence="7">
        <name>Mg(2+)</name>
        <dbReference type="ChEBI" id="CHEBI:18420"/>
    </cofactor>
</comment>
<feature type="binding site" evidence="6">
    <location>
        <position position="68"/>
    </location>
    <ligand>
        <name>substrate</name>
    </ligand>
</feature>
<dbReference type="InterPro" id="IPR024185">
    <property type="entry name" value="FTHF_cligase-like_sf"/>
</dbReference>
<sequence length="207" mass="23767">MTSADKPWRTDPISIRKKELRKEIGERLVTIPIEETARQSEIVLKKLLSSSWFQEAKRLSVYTHAYLEIHTDKIVEESLAQGKEVFVPQFTTGNLIMKMLKVPSLDEYNAMEKYRYGIRQPKMEDNWEPYENSGPLDLMLVPGVGFTKEGHRLGHGMGYYDRFLADHRARFGKLPLLYGLAQIQQMVDSVPLGESDVKLDGVLHADE</sequence>
<dbReference type="NCBIfam" id="TIGR02727">
    <property type="entry name" value="MTHFS_bact"/>
    <property type="match status" value="1"/>
</dbReference>
<evidence type="ECO:0000313" key="9">
    <source>
        <dbReference type="Proteomes" id="UP000053660"/>
    </source>
</evidence>
<evidence type="ECO:0000256" key="3">
    <source>
        <dbReference type="ARBA" id="ARBA00022840"/>
    </source>
</evidence>
<proteinExistence type="inferred from homology"/>
<protein>
    <recommendedName>
        <fullName evidence="5 7">5-formyltetrahydrofolate cyclo-ligase</fullName>
        <ecNumber evidence="5 7">6.3.3.2</ecNumber>
    </recommendedName>
</protein>
<keyword evidence="8" id="KW-0436">Ligase</keyword>
<dbReference type="GO" id="GO:0030272">
    <property type="term" value="F:5-formyltetrahydrofolate cyclo-ligase activity"/>
    <property type="evidence" value="ECO:0007669"/>
    <property type="project" value="UniProtKB-EC"/>
</dbReference>
<dbReference type="PANTHER" id="PTHR23407:SF1">
    <property type="entry name" value="5-FORMYLTETRAHYDROFOLATE CYCLO-LIGASE"/>
    <property type="match status" value="1"/>
</dbReference>
<dbReference type="SUPFAM" id="SSF100950">
    <property type="entry name" value="NagB/RpiA/CoA transferase-like"/>
    <property type="match status" value="1"/>
</dbReference>
<evidence type="ECO:0000256" key="5">
    <source>
        <dbReference type="ARBA" id="ARBA00038966"/>
    </source>
</evidence>
<dbReference type="EC" id="6.3.3.2" evidence="5 7"/>